<protein>
    <submittedName>
        <fullName evidence="1">Uncharacterized protein</fullName>
    </submittedName>
</protein>
<name>A0A445N401_9BACT</name>
<sequence length="76" mass="9070">MHHSPLFFCKRSRVEFIPLRQYVKVFSNNEEDLGTSIVSAGASWLASRHRHLIKEEAVVSYYRNRSFYFARDFEEI</sequence>
<proteinExistence type="predicted"/>
<gene>
    <name evidence="1" type="ORF">PITCH_A930013</name>
</gene>
<evidence type="ECO:0000313" key="1">
    <source>
        <dbReference type="EMBL" id="SPD76435.1"/>
    </source>
</evidence>
<accession>A0A445N401</accession>
<reference evidence="1" key="1">
    <citation type="submission" date="2018-01" db="EMBL/GenBank/DDBJ databases">
        <authorList>
            <person name="Regsiter A."/>
            <person name="William W."/>
        </authorList>
    </citation>
    <scope>NUCLEOTIDE SEQUENCE</scope>
    <source>
        <strain evidence="1">TRIP AH-1</strain>
    </source>
</reference>
<organism evidence="1">
    <name type="scientific">uncultured Desulfobacterium sp</name>
    <dbReference type="NCBI Taxonomy" id="201089"/>
    <lineage>
        <taxon>Bacteria</taxon>
        <taxon>Pseudomonadati</taxon>
        <taxon>Thermodesulfobacteriota</taxon>
        <taxon>Desulfobacteria</taxon>
        <taxon>Desulfobacterales</taxon>
        <taxon>Desulfobacteriaceae</taxon>
        <taxon>Desulfobacterium</taxon>
        <taxon>environmental samples</taxon>
    </lineage>
</organism>
<dbReference type="AlphaFoldDB" id="A0A445N401"/>
<dbReference type="EMBL" id="OJIN01000240">
    <property type="protein sequence ID" value="SPD76435.1"/>
    <property type="molecule type" value="Genomic_DNA"/>
</dbReference>